<feature type="region of interest" description="Disordered" evidence="1">
    <location>
        <begin position="1"/>
        <end position="21"/>
    </location>
</feature>
<comment type="caution">
    <text evidence="2">The sequence shown here is derived from an EMBL/GenBank/DDBJ whole genome shotgun (WGS) entry which is preliminary data.</text>
</comment>
<dbReference type="RefSeq" id="WP_229905488.1">
    <property type="nucleotide sequence ID" value="NZ_BNAR01000018.1"/>
</dbReference>
<evidence type="ECO:0000313" key="3">
    <source>
        <dbReference type="Proteomes" id="UP000605568"/>
    </source>
</evidence>
<dbReference type="EMBL" id="BNAR01000018">
    <property type="protein sequence ID" value="GHH57332.1"/>
    <property type="molecule type" value="Genomic_DNA"/>
</dbReference>
<protein>
    <recommendedName>
        <fullName evidence="4">Molecular chaperone GrpE (Heat shock protein)</fullName>
    </recommendedName>
</protein>
<sequence length="176" mass="19130">MLPAQGPPAEQNQTEPAEPGGFAELSERLGAVETAVRDFHRRAAHRETVIDRLHEENQSLRTGMRREVLEPVVADLVRLYDGLAGQTGQASGELFASFADDVVLALDRCGIEVLTARRGEAFTSGLHAAGSVEDCADPALHNTVAVPLLAGLRDRDTGRMRRLVKATFYRAIETEV</sequence>
<evidence type="ECO:0000313" key="2">
    <source>
        <dbReference type="EMBL" id="GHH57332.1"/>
    </source>
</evidence>
<dbReference type="Proteomes" id="UP000605568">
    <property type="component" value="Unassembled WGS sequence"/>
</dbReference>
<name>A0ABQ3MTN0_9PSEU</name>
<evidence type="ECO:0000256" key="1">
    <source>
        <dbReference type="SAM" id="MobiDB-lite"/>
    </source>
</evidence>
<accession>A0ABQ3MTN0</accession>
<organism evidence="2 3">
    <name type="scientific">Lentzea cavernae</name>
    <dbReference type="NCBI Taxonomy" id="2020703"/>
    <lineage>
        <taxon>Bacteria</taxon>
        <taxon>Bacillati</taxon>
        <taxon>Actinomycetota</taxon>
        <taxon>Actinomycetes</taxon>
        <taxon>Pseudonocardiales</taxon>
        <taxon>Pseudonocardiaceae</taxon>
        <taxon>Lentzea</taxon>
    </lineage>
</organism>
<reference evidence="3" key="1">
    <citation type="journal article" date="2019" name="Int. J. Syst. Evol. Microbiol.">
        <title>The Global Catalogue of Microorganisms (GCM) 10K type strain sequencing project: providing services to taxonomists for standard genome sequencing and annotation.</title>
        <authorList>
            <consortium name="The Broad Institute Genomics Platform"/>
            <consortium name="The Broad Institute Genome Sequencing Center for Infectious Disease"/>
            <person name="Wu L."/>
            <person name="Ma J."/>
        </authorList>
    </citation>
    <scope>NUCLEOTIDE SEQUENCE [LARGE SCALE GENOMIC DNA]</scope>
    <source>
        <strain evidence="3">CGMCC 4.7367</strain>
    </source>
</reference>
<proteinExistence type="predicted"/>
<gene>
    <name evidence="2" type="ORF">GCM10017774_76650</name>
</gene>
<keyword evidence="3" id="KW-1185">Reference proteome</keyword>
<evidence type="ECO:0008006" key="4">
    <source>
        <dbReference type="Google" id="ProtNLM"/>
    </source>
</evidence>